<evidence type="ECO:0000313" key="1">
    <source>
        <dbReference type="EMBL" id="QHT32838.1"/>
    </source>
</evidence>
<accession>A0A6C0EV01</accession>
<sequence length="154" mass="18032">MTEFVNKTKEAITLTITEIEPTLVGELITIESLENLFIEQCLKQMPIHIRPKNTAIKECTEELSIEKSMDDSLEEKKTLDTEMEKNVGTTKCENEPTFSDYTPEHKQINIKNDPILSIRSIKIKPLTIILLRPRFMQIYRQPPQKYIPHLRKMF</sequence>
<organism evidence="1">
    <name type="scientific">viral metagenome</name>
    <dbReference type="NCBI Taxonomy" id="1070528"/>
    <lineage>
        <taxon>unclassified sequences</taxon>
        <taxon>metagenomes</taxon>
        <taxon>organismal metagenomes</taxon>
    </lineage>
</organism>
<dbReference type="AlphaFoldDB" id="A0A6C0EV01"/>
<dbReference type="EMBL" id="MN738950">
    <property type="protein sequence ID" value="QHT32838.1"/>
    <property type="molecule type" value="Genomic_DNA"/>
</dbReference>
<proteinExistence type="predicted"/>
<reference evidence="1" key="1">
    <citation type="journal article" date="2020" name="Nature">
        <title>Giant virus diversity and host interactions through global metagenomics.</title>
        <authorList>
            <person name="Schulz F."/>
            <person name="Roux S."/>
            <person name="Paez-Espino D."/>
            <person name="Jungbluth S."/>
            <person name="Walsh D.A."/>
            <person name="Denef V.J."/>
            <person name="McMahon K.D."/>
            <person name="Konstantinidis K.T."/>
            <person name="Eloe-Fadrosh E.A."/>
            <person name="Kyrpides N.C."/>
            <person name="Woyke T."/>
        </authorList>
    </citation>
    <scope>NUCLEOTIDE SEQUENCE</scope>
    <source>
        <strain evidence="1">GVMAG-M-3300009161-30</strain>
    </source>
</reference>
<protein>
    <submittedName>
        <fullName evidence="1">Uncharacterized protein</fullName>
    </submittedName>
</protein>
<name>A0A6C0EV01_9ZZZZ</name>